<sequence>MSEELIEPNTSCCMPYCNNASPIYPAHLIRPKCDRYGCLIPLRPKQSIRRDHPKTKLGYDACQMPMAQRQRCPCCMYKEVPDLCCKRVSKFPNPCNYELMDQHHKRIYGKYMSRFDGVCRF</sequence>
<accession>A0A5K3EHU0</accession>
<proteinExistence type="predicted"/>
<evidence type="ECO:0000313" key="1">
    <source>
        <dbReference type="WBParaSite" id="MCU_000403-RA"/>
    </source>
</evidence>
<dbReference type="AlphaFoldDB" id="A0A5K3EHU0"/>
<name>A0A5K3EHU0_MESCO</name>
<protein>
    <submittedName>
        <fullName evidence="1">Stabilizer of axonemal microtubules 2</fullName>
    </submittedName>
</protein>
<organism evidence="1">
    <name type="scientific">Mesocestoides corti</name>
    <name type="common">Flatworm</name>
    <dbReference type="NCBI Taxonomy" id="53468"/>
    <lineage>
        <taxon>Eukaryota</taxon>
        <taxon>Metazoa</taxon>
        <taxon>Spiralia</taxon>
        <taxon>Lophotrochozoa</taxon>
        <taxon>Platyhelminthes</taxon>
        <taxon>Cestoda</taxon>
        <taxon>Eucestoda</taxon>
        <taxon>Cyclophyllidea</taxon>
        <taxon>Mesocestoididae</taxon>
        <taxon>Mesocestoides</taxon>
    </lineage>
</organism>
<reference evidence="1" key="1">
    <citation type="submission" date="2019-11" db="UniProtKB">
        <authorList>
            <consortium name="WormBaseParasite"/>
        </authorList>
    </citation>
    <scope>IDENTIFICATION</scope>
</reference>
<dbReference type="WBParaSite" id="MCU_000403-RA">
    <property type="protein sequence ID" value="MCU_000403-RA"/>
    <property type="gene ID" value="MCU_000403"/>
</dbReference>